<comment type="caution">
    <text evidence="5">The sequence shown here is derived from an EMBL/GenBank/DDBJ whole genome shotgun (WGS) entry which is preliminary data.</text>
</comment>
<name>A0A8S2TB09_9BILA</name>
<comment type="catalytic activity">
    <reaction evidence="3">
        <text>RX + glutathione = an S-substituted glutathione + a halide anion + H(+)</text>
        <dbReference type="Rhea" id="RHEA:16437"/>
        <dbReference type="ChEBI" id="CHEBI:15378"/>
        <dbReference type="ChEBI" id="CHEBI:16042"/>
        <dbReference type="ChEBI" id="CHEBI:17792"/>
        <dbReference type="ChEBI" id="CHEBI:57925"/>
        <dbReference type="ChEBI" id="CHEBI:90779"/>
        <dbReference type="EC" id="2.5.1.18"/>
    </reaction>
</comment>
<accession>A0A8S2TB09</accession>
<dbReference type="PROSITE" id="PS50405">
    <property type="entry name" value="GST_CTER"/>
    <property type="match status" value="1"/>
</dbReference>
<dbReference type="GO" id="GO:0043295">
    <property type="term" value="F:glutathione binding"/>
    <property type="evidence" value="ECO:0007669"/>
    <property type="project" value="TreeGrafter"/>
</dbReference>
<evidence type="ECO:0000256" key="1">
    <source>
        <dbReference type="ARBA" id="ARBA00012452"/>
    </source>
</evidence>
<dbReference type="InterPro" id="IPR004046">
    <property type="entry name" value="GST_C"/>
</dbReference>
<evidence type="ECO:0000313" key="5">
    <source>
        <dbReference type="EMBL" id="CAF4249161.1"/>
    </source>
</evidence>
<proteinExistence type="predicted"/>
<dbReference type="PANTHER" id="PTHR43900">
    <property type="entry name" value="GLUTATHIONE S-TRANSFERASE RHO"/>
    <property type="match status" value="1"/>
</dbReference>
<dbReference type="EMBL" id="CAJOBI010026712">
    <property type="protein sequence ID" value="CAF4249161.1"/>
    <property type="molecule type" value="Genomic_DNA"/>
</dbReference>
<dbReference type="EC" id="2.5.1.18" evidence="1"/>
<evidence type="ECO:0000313" key="6">
    <source>
        <dbReference type="Proteomes" id="UP000676336"/>
    </source>
</evidence>
<dbReference type="Pfam" id="PF00043">
    <property type="entry name" value="GST_C"/>
    <property type="match status" value="1"/>
</dbReference>
<feature type="non-terminal residue" evidence="5">
    <location>
        <position position="1"/>
    </location>
</feature>
<dbReference type="GO" id="GO:0005737">
    <property type="term" value="C:cytoplasm"/>
    <property type="evidence" value="ECO:0007669"/>
    <property type="project" value="TreeGrafter"/>
</dbReference>
<dbReference type="Gene3D" id="1.20.1050.10">
    <property type="match status" value="1"/>
</dbReference>
<evidence type="ECO:0000256" key="3">
    <source>
        <dbReference type="ARBA" id="ARBA00047960"/>
    </source>
</evidence>
<dbReference type="SUPFAM" id="SSF47616">
    <property type="entry name" value="GST C-terminal domain-like"/>
    <property type="match status" value="1"/>
</dbReference>
<dbReference type="AlphaFoldDB" id="A0A8S2TB09"/>
<dbReference type="GO" id="GO:0006749">
    <property type="term" value="P:glutathione metabolic process"/>
    <property type="evidence" value="ECO:0007669"/>
    <property type="project" value="TreeGrafter"/>
</dbReference>
<keyword evidence="2" id="KW-0808">Transferase</keyword>
<dbReference type="PANTHER" id="PTHR43900:SF3">
    <property type="entry name" value="GLUTATHIONE S-TRANSFERASE RHO"/>
    <property type="match status" value="1"/>
</dbReference>
<dbReference type="InterPro" id="IPR010987">
    <property type="entry name" value="Glutathione-S-Trfase_C-like"/>
</dbReference>
<dbReference type="InterPro" id="IPR036282">
    <property type="entry name" value="Glutathione-S-Trfase_C_sf"/>
</dbReference>
<gene>
    <name evidence="5" type="ORF">SMN809_LOCUS23916</name>
</gene>
<reference evidence="5" key="1">
    <citation type="submission" date="2021-02" db="EMBL/GenBank/DDBJ databases">
        <authorList>
            <person name="Nowell W R."/>
        </authorList>
    </citation>
    <scope>NUCLEOTIDE SEQUENCE</scope>
</reference>
<dbReference type="Proteomes" id="UP000676336">
    <property type="component" value="Unassembled WGS sequence"/>
</dbReference>
<sequence>VFTLADLFHLPYGTLLVTCGEGSLFESRPNVKAWWSKITSRPSWIAVKDLA</sequence>
<evidence type="ECO:0000256" key="2">
    <source>
        <dbReference type="ARBA" id="ARBA00022679"/>
    </source>
</evidence>
<protein>
    <recommendedName>
        <fullName evidence="1">glutathione transferase</fullName>
        <ecNumber evidence="1">2.5.1.18</ecNumber>
    </recommendedName>
</protein>
<evidence type="ECO:0000259" key="4">
    <source>
        <dbReference type="PROSITE" id="PS50405"/>
    </source>
</evidence>
<dbReference type="GO" id="GO:0004364">
    <property type="term" value="F:glutathione transferase activity"/>
    <property type="evidence" value="ECO:0007669"/>
    <property type="project" value="UniProtKB-EC"/>
</dbReference>
<feature type="domain" description="GST C-terminal" evidence="4">
    <location>
        <begin position="1"/>
        <end position="51"/>
    </location>
</feature>
<organism evidence="5 6">
    <name type="scientific">Rotaria magnacalcarata</name>
    <dbReference type="NCBI Taxonomy" id="392030"/>
    <lineage>
        <taxon>Eukaryota</taxon>
        <taxon>Metazoa</taxon>
        <taxon>Spiralia</taxon>
        <taxon>Gnathifera</taxon>
        <taxon>Rotifera</taxon>
        <taxon>Eurotatoria</taxon>
        <taxon>Bdelloidea</taxon>
        <taxon>Philodinida</taxon>
        <taxon>Philodinidae</taxon>
        <taxon>Rotaria</taxon>
    </lineage>
</organism>